<evidence type="ECO:0000313" key="8">
    <source>
        <dbReference type="EMBL" id="KAL3523899.1"/>
    </source>
</evidence>
<dbReference type="InterPro" id="IPR000109">
    <property type="entry name" value="POT_fam"/>
</dbReference>
<proteinExistence type="inferred from homology"/>
<evidence type="ECO:0000256" key="3">
    <source>
        <dbReference type="ARBA" id="ARBA00022692"/>
    </source>
</evidence>
<comment type="subcellular location">
    <subcellularLocation>
        <location evidence="1">Membrane</location>
        <topology evidence="1">Multi-pass membrane protein</topology>
    </subcellularLocation>
</comment>
<feature type="transmembrane region" description="Helical" evidence="7">
    <location>
        <begin position="424"/>
        <end position="445"/>
    </location>
</feature>
<dbReference type="Gene3D" id="1.20.1250.20">
    <property type="entry name" value="MFS general substrate transporter like domains"/>
    <property type="match status" value="1"/>
</dbReference>
<gene>
    <name evidence="8" type="ORF">ACH5RR_016733</name>
</gene>
<dbReference type="Proteomes" id="UP001630127">
    <property type="component" value="Unassembled WGS sequence"/>
</dbReference>
<feature type="transmembrane region" description="Helical" evidence="7">
    <location>
        <begin position="349"/>
        <end position="368"/>
    </location>
</feature>
<keyword evidence="5 7" id="KW-0472">Membrane</keyword>
<feature type="transmembrane region" description="Helical" evidence="7">
    <location>
        <begin position="200"/>
        <end position="219"/>
    </location>
</feature>
<evidence type="ECO:0000256" key="5">
    <source>
        <dbReference type="ARBA" id="ARBA00023136"/>
    </source>
</evidence>
<feature type="transmembrane region" description="Helical" evidence="7">
    <location>
        <begin position="225"/>
        <end position="245"/>
    </location>
</feature>
<dbReference type="SUPFAM" id="SSF103473">
    <property type="entry name" value="MFS general substrate transporter"/>
    <property type="match status" value="1"/>
</dbReference>
<name>A0ABD2ZWU9_9GENT</name>
<comment type="caution">
    <text evidence="8">The sequence shown here is derived from an EMBL/GenBank/DDBJ whole genome shotgun (WGS) entry which is preliminary data.</text>
</comment>
<sequence>MEQEIQKGNIGETNKADDQEDNWVRDLSVDHKGNVPLRASTGAWRASLFIITIEFSERLTYFGIAMNLIIYLTKVLHQDLKTAAKNVNYWFGVTTMMPLFGAFLADAYFGRFFMIMHSSIIYLMGLSLLTMSEFIPSLKPCNVENCSHPVKVHKVVFFVAMYFLSLGTGGHKPSLQSFGADQFDDNHLEERKQKSSFFNWWNFALCSGLLLGSTVIVYVQDHVGWGVADLILTLNMGVAIIVFYLGNPFYRYRVPEGSPFMPLFQVLIAAVIKRNLPHPSNPDLLYEIPISQKVQGRLLFHTNSLRFLDKAAIVENDDILRQERKQNPWTLATVTMVEETKLLINMSPIWLTSVIFGVCLAQASTFFIKQSSTMDRKIGSRFEIPPATISSLGIVAMLLSVALYEKITVPVIRKATGNERGLKILQRIGVGMIFPALAMAISALVERKRLRIVEKELAQGGNTGQSLPMSVFWLAPQFIILGIGDSFSVVGLQEYFYREVPDSMRSLGVSFYLSAIGVGNFISSFLITIVAHITGKFGTSWFSKELNSSRLDKFYWLMTAISILNLCMYLFFAKRYSYKSVKRNLMVAKCQEGDGRESMA</sequence>
<evidence type="ECO:0000256" key="2">
    <source>
        <dbReference type="ARBA" id="ARBA00005982"/>
    </source>
</evidence>
<evidence type="ECO:0000256" key="4">
    <source>
        <dbReference type="ARBA" id="ARBA00022989"/>
    </source>
</evidence>
<dbReference type="CDD" id="cd17417">
    <property type="entry name" value="MFS_NPF5"/>
    <property type="match status" value="1"/>
</dbReference>
<dbReference type="AlphaFoldDB" id="A0ABD2ZWU9"/>
<feature type="transmembrane region" description="Helical" evidence="7">
    <location>
        <begin position="384"/>
        <end position="404"/>
    </location>
</feature>
<dbReference type="GO" id="GO:0016020">
    <property type="term" value="C:membrane"/>
    <property type="evidence" value="ECO:0007669"/>
    <property type="project" value="UniProtKB-SubCell"/>
</dbReference>
<feature type="transmembrane region" description="Helical" evidence="7">
    <location>
        <begin position="89"/>
        <end position="108"/>
    </location>
</feature>
<evidence type="ECO:0000313" key="9">
    <source>
        <dbReference type="Proteomes" id="UP001630127"/>
    </source>
</evidence>
<accession>A0ABD2ZWU9</accession>
<protein>
    <recommendedName>
        <fullName evidence="10">NPF family transporter</fullName>
    </recommendedName>
</protein>
<dbReference type="InterPro" id="IPR036259">
    <property type="entry name" value="MFS_trans_sf"/>
</dbReference>
<evidence type="ECO:0000256" key="1">
    <source>
        <dbReference type="ARBA" id="ARBA00004141"/>
    </source>
</evidence>
<dbReference type="InterPro" id="IPR044739">
    <property type="entry name" value="NRT1/PTR"/>
</dbReference>
<keyword evidence="9" id="KW-1185">Reference proteome</keyword>
<evidence type="ECO:0008006" key="10">
    <source>
        <dbReference type="Google" id="ProtNLM"/>
    </source>
</evidence>
<dbReference type="Pfam" id="PF00854">
    <property type="entry name" value="PTR2"/>
    <property type="match status" value="1"/>
</dbReference>
<evidence type="ECO:0000256" key="6">
    <source>
        <dbReference type="ARBA" id="ARBA00044504"/>
    </source>
</evidence>
<organism evidence="8 9">
    <name type="scientific">Cinchona calisaya</name>
    <dbReference type="NCBI Taxonomy" id="153742"/>
    <lineage>
        <taxon>Eukaryota</taxon>
        <taxon>Viridiplantae</taxon>
        <taxon>Streptophyta</taxon>
        <taxon>Embryophyta</taxon>
        <taxon>Tracheophyta</taxon>
        <taxon>Spermatophyta</taxon>
        <taxon>Magnoliopsida</taxon>
        <taxon>eudicotyledons</taxon>
        <taxon>Gunneridae</taxon>
        <taxon>Pentapetalae</taxon>
        <taxon>asterids</taxon>
        <taxon>lamiids</taxon>
        <taxon>Gentianales</taxon>
        <taxon>Rubiaceae</taxon>
        <taxon>Cinchonoideae</taxon>
        <taxon>Cinchoneae</taxon>
        <taxon>Cinchona</taxon>
    </lineage>
</organism>
<feature type="transmembrane region" description="Helical" evidence="7">
    <location>
        <begin position="554"/>
        <end position="573"/>
    </location>
</feature>
<dbReference type="PANTHER" id="PTHR11654">
    <property type="entry name" value="OLIGOPEPTIDE TRANSPORTER-RELATED"/>
    <property type="match status" value="1"/>
</dbReference>
<comment type="similarity">
    <text evidence="6">Belongs to the major facilitator superfamily. Phosphate:H(+) symporter (TC 2.A.1.9) family.</text>
</comment>
<feature type="transmembrane region" description="Helical" evidence="7">
    <location>
        <begin position="120"/>
        <end position="138"/>
    </location>
</feature>
<dbReference type="EMBL" id="JBJUIK010000007">
    <property type="protein sequence ID" value="KAL3523899.1"/>
    <property type="molecule type" value="Genomic_DNA"/>
</dbReference>
<evidence type="ECO:0000256" key="7">
    <source>
        <dbReference type="SAM" id="Phobius"/>
    </source>
</evidence>
<keyword evidence="3 7" id="KW-0812">Transmembrane</keyword>
<keyword evidence="4 7" id="KW-1133">Transmembrane helix</keyword>
<reference evidence="8 9" key="1">
    <citation type="submission" date="2024-11" db="EMBL/GenBank/DDBJ databases">
        <title>A near-complete genome assembly of Cinchona calisaya.</title>
        <authorList>
            <person name="Lian D.C."/>
            <person name="Zhao X.W."/>
            <person name="Wei L."/>
        </authorList>
    </citation>
    <scope>NUCLEOTIDE SEQUENCE [LARGE SCALE GENOMIC DNA]</scope>
    <source>
        <tissue evidence="8">Nenye</tissue>
    </source>
</reference>
<comment type="similarity">
    <text evidence="2">Belongs to the major facilitator superfamily. Proton-dependent oligopeptide transporter (POT/PTR) (TC 2.A.17) family.</text>
</comment>
<feature type="transmembrane region" description="Helical" evidence="7">
    <location>
        <begin position="511"/>
        <end position="534"/>
    </location>
</feature>